<dbReference type="GO" id="GO:0046872">
    <property type="term" value="F:metal ion binding"/>
    <property type="evidence" value="ECO:0007669"/>
    <property type="project" value="UniProtKB-KW"/>
</dbReference>
<evidence type="ECO:0000313" key="5">
    <source>
        <dbReference type="EMBL" id="KAL0287427.1"/>
    </source>
</evidence>
<dbReference type="InterPro" id="IPR027443">
    <property type="entry name" value="IPNS-like_sf"/>
</dbReference>
<protein>
    <recommendedName>
        <fullName evidence="4">Isopenicillin N synthase-like Fe(2+) 2OG dioxygenase domain-containing protein</fullName>
    </recommendedName>
</protein>
<dbReference type="InterPro" id="IPR044861">
    <property type="entry name" value="IPNS-like_FE2OG_OXY"/>
</dbReference>
<reference evidence="5" key="1">
    <citation type="submission" date="2020-06" db="EMBL/GenBank/DDBJ databases">
        <authorList>
            <person name="Li T."/>
            <person name="Hu X."/>
            <person name="Zhang T."/>
            <person name="Song X."/>
            <person name="Zhang H."/>
            <person name="Dai N."/>
            <person name="Sheng W."/>
            <person name="Hou X."/>
            <person name="Wei L."/>
        </authorList>
    </citation>
    <scope>NUCLEOTIDE SEQUENCE</scope>
    <source>
        <strain evidence="5">G01</strain>
        <tissue evidence="5">Leaf</tissue>
    </source>
</reference>
<sequence length="284" mass="32674">MSGDGEVAPRGRPRLARFAAGAIARSPRRPRCHPERGACRVRRHRRPRRRLGSSKTRPGKTGGIRQAKKCKTPMEAVLEMHTRTRPLHGLLIHLMATGRNMRVEGGVTEERFEMESCFRHFTANYYPPRPEFEEPIPMQPDTNQHVLFTIFMHNGSESGLEFSRVIYGERIPRDKWSRIRQAPPHAVLVLAGYPIEVYNNGYYRTVKLRAFVNTEAQPRITVGLSIGPGLNAVVRTATEVEERSQKPSCYLPMKYIEIMEIMENNRLHGRIFDKEQVNYKAQQE</sequence>
<comment type="caution">
    <text evidence="5">The sequence shown here is derived from an EMBL/GenBank/DDBJ whole genome shotgun (WGS) entry which is preliminary data.</text>
</comment>
<accession>A0AAW2IZ55</accession>
<feature type="domain" description="Isopenicillin N synthase-like Fe(2+) 2OG dioxygenase" evidence="4">
    <location>
        <begin position="120"/>
        <end position="223"/>
    </location>
</feature>
<evidence type="ECO:0000256" key="2">
    <source>
        <dbReference type="ARBA" id="ARBA00023004"/>
    </source>
</evidence>
<keyword evidence="2" id="KW-0408">Iron</keyword>
<feature type="compositionally biased region" description="Basic residues" evidence="3">
    <location>
        <begin position="39"/>
        <end position="52"/>
    </location>
</feature>
<organism evidence="5">
    <name type="scientific">Sesamum angustifolium</name>
    <dbReference type="NCBI Taxonomy" id="2727405"/>
    <lineage>
        <taxon>Eukaryota</taxon>
        <taxon>Viridiplantae</taxon>
        <taxon>Streptophyta</taxon>
        <taxon>Embryophyta</taxon>
        <taxon>Tracheophyta</taxon>
        <taxon>Spermatophyta</taxon>
        <taxon>Magnoliopsida</taxon>
        <taxon>eudicotyledons</taxon>
        <taxon>Gunneridae</taxon>
        <taxon>Pentapetalae</taxon>
        <taxon>asterids</taxon>
        <taxon>lamiids</taxon>
        <taxon>Lamiales</taxon>
        <taxon>Pedaliaceae</taxon>
        <taxon>Sesamum</taxon>
    </lineage>
</organism>
<dbReference type="InterPro" id="IPR050295">
    <property type="entry name" value="Plant_2OG-oxidoreductases"/>
</dbReference>
<dbReference type="EMBL" id="JACGWK010001491">
    <property type="protein sequence ID" value="KAL0287427.1"/>
    <property type="molecule type" value="Genomic_DNA"/>
</dbReference>
<dbReference type="Gene3D" id="2.60.120.330">
    <property type="entry name" value="B-lactam Antibiotic, Isopenicillin N Synthase, Chain"/>
    <property type="match status" value="1"/>
</dbReference>
<dbReference type="Pfam" id="PF03171">
    <property type="entry name" value="2OG-FeII_Oxy"/>
    <property type="match status" value="1"/>
</dbReference>
<gene>
    <name evidence="5" type="ORF">Sangu_2692000</name>
</gene>
<proteinExistence type="predicted"/>
<evidence type="ECO:0000259" key="4">
    <source>
        <dbReference type="Pfam" id="PF03171"/>
    </source>
</evidence>
<evidence type="ECO:0000256" key="1">
    <source>
        <dbReference type="ARBA" id="ARBA00022723"/>
    </source>
</evidence>
<evidence type="ECO:0000256" key="3">
    <source>
        <dbReference type="SAM" id="MobiDB-lite"/>
    </source>
</evidence>
<feature type="region of interest" description="Disordered" evidence="3">
    <location>
        <begin position="1"/>
        <end position="68"/>
    </location>
</feature>
<dbReference type="PANTHER" id="PTHR47991">
    <property type="entry name" value="OXOGLUTARATE/IRON-DEPENDENT DIOXYGENASE"/>
    <property type="match status" value="1"/>
</dbReference>
<dbReference type="AlphaFoldDB" id="A0AAW2IZ55"/>
<keyword evidence="1" id="KW-0479">Metal-binding</keyword>
<reference evidence="5" key="2">
    <citation type="journal article" date="2024" name="Plant">
        <title>Genomic evolution and insights into agronomic trait innovations of Sesamum species.</title>
        <authorList>
            <person name="Miao H."/>
            <person name="Wang L."/>
            <person name="Qu L."/>
            <person name="Liu H."/>
            <person name="Sun Y."/>
            <person name="Le M."/>
            <person name="Wang Q."/>
            <person name="Wei S."/>
            <person name="Zheng Y."/>
            <person name="Lin W."/>
            <person name="Duan Y."/>
            <person name="Cao H."/>
            <person name="Xiong S."/>
            <person name="Wang X."/>
            <person name="Wei L."/>
            <person name="Li C."/>
            <person name="Ma Q."/>
            <person name="Ju M."/>
            <person name="Zhao R."/>
            <person name="Li G."/>
            <person name="Mu C."/>
            <person name="Tian Q."/>
            <person name="Mei H."/>
            <person name="Zhang T."/>
            <person name="Gao T."/>
            <person name="Zhang H."/>
        </authorList>
    </citation>
    <scope>NUCLEOTIDE SEQUENCE</scope>
    <source>
        <strain evidence="5">G01</strain>
    </source>
</reference>
<name>A0AAW2IZ55_9LAMI</name>
<dbReference type="SUPFAM" id="SSF51197">
    <property type="entry name" value="Clavaminate synthase-like"/>
    <property type="match status" value="1"/>
</dbReference>